<protein>
    <submittedName>
        <fullName evidence="2">Uncharacterized protein</fullName>
    </submittedName>
</protein>
<dbReference type="EMBL" id="QQXL01000002">
    <property type="protein sequence ID" value="RKW71028.1"/>
    <property type="molecule type" value="Genomic_DNA"/>
</dbReference>
<dbReference type="RefSeq" id="WP_121484364.1">
    <property type="nucleotide sequence ID" value="NZ_QQXL01000002.1"/>
</dbReference>
<keyword evidence="3" id="KW-1185">Reference proteome</keyword>
<dbReference type="NCBIfam" id="NF041681">
    <property type="entry name" value="HGxxPAAW"/>
    <property type="match status" value="1"/>
</dbReference>
<gene>
    <name evidence="2" type="ORF">DWQ67_04295</name>
</gene>
<sequence>MVTTQQQITHDPVFEDVPGHGNTIAAWAMFGVMFIGVVIGCLAFVWANLMGVAIGGGVIILGLIVGLVLKAAGFGVGGKHTKSDH</sequence>
<evidence type="ECO:0000313" key="2">
    <source>
        <dbReference type="EMBL" id="RKW71028.1"/>
    </source>
</evidence>
<proteinExistence type="predicted"/>
<keyword evidence="1" id="KW-1133">Transmembrane helix</keyword>
<keyword evidence="1" id="KW-0812">Transmembrane</keyword>
<dbReference type="Pfam" id="PF20447">
    <property type="entry name" value="DUF6704"/>
    <property type="match status" value="1"/>
</dbReference>
<reference evidence="2 3" key="1">
    <citation type="submission" date="2018-07" db="EMBL/GenBank/DDBJ databases">
        <title>Arthrobacter sp. nov., isolated from raw cow's milk with high bacterial count.</title>
        <authorList>
            <person name="Hahne J."/>
            <person name="Isele D."/>
            <person name="Lipski A."/>
        </authorList>
    </citation>
    <scope>NUCLEOTIDE SEQUENCE [LARGE SCALE GENOMIC DNA]</scope>
    <source>
        <strain evidence="2 3">JZ R-183</strain>
    </source>
</reference>
<feature type="transmembrane region" description="Helical" evidence="1">
    <location>
        <begin position="24"/>
        <end position="45"/>
    </location>
</feature>
<name>A0A496PKL4_9MICC</name>
<dbReference type="AlphaFoldDB" id="A0A496PKL4"/>
<keyword evidence="1" id="KW-0472">Membrane</keyword>
<organism evidence="2 3">
    <name type="scientific">Galactobacter caseinivorans</name>
    <dbReference type="NCBI Taxonomy" id="2676123"/>
    <lineage>
        <taxon>Bacteria</taxon>
        <taxon>Bacillati</taxon>
        <taxon>Actinomycetota</taxon>
        <taxon>Actinomycetes</taxon>
        <taxon>Micrococcales</taxon>
        <taxon>Micrococcaceae</taxon>
        <taxon>Galactobacter</taxon>
    </lineage>
</organism>
<accession>A0A496PKL4</accession>
<evidence type="ECO:0000313" key="3">
    <source>
        <dbReference type="Proteomes" id="UP000273119"/>
    </source>
</evidence>
<dbReference type="InterPro" id="IPR046550">
    <property type="entry name" value="DUF6704"/>
</dbReference>
<evidence type="ECO:0000256" key="1">
    <source>
        <dbReference type="SAM" id="Phobius"/>
    </source>
</evidence>
<feature type="transmembrane region" description="Helical" evidence="1">
    <location>
        <begin position="52"/>
        <end position="76"/>
    </location>
</feature>
<dbReference type="Proteomes" id="UP000273119">
    <property type="component" value="Unassembled WGS sequence"/>
</dbReference>
<comment type="caution">
    <text evidence="2">The sequence shown here is derived from an EMBL/GenBank/DDBJ whole genome shotgun (WGS) entry which is preliminary data.</text>
</comment>